<evidence type="ECO:0000313" key="2">
    <source>
        <dbReference type="Proteomes" id="UP000219602"/>
    </source>
</evidence>
<reference evidence="1 2" key="2">
    <citation type="journal article" date="2017" name="Sci. Rep.">
        <title>A mobile pathogenicity chromosome in Fusarium oxysporum for infection of multiple cucurbit species.</title>
        <authorList>
            <person name="van Dam P."/>
            <person name="Fokkens L."/>
            <person name="Ayukawa Y."/>
            <person name="van der Gragt M."/>
            <person name="Ter Horst A."/>
            <person name="Brankovics B."/>
            <person name="Houterman P.M."/>
            <person name="Arie T."/>
            <person name="Rep M."/>
        </authorList>
    </citation>
    <scope>NUCLEOTIDE SEQUENCE [LARGE SCALE GENOMIC DNA]</scope>
    <source>
        <strain evidence="1 2">Forc016</strain>
    </source>
</reference>
<dbReference type="Proteomes" id="UP000219602">
    <property type="component" value="Chromosome RC"/>
</dbReference>
<dbReference type="EMBL" id="MABQ02000012">
    <property type="protein sequence ID" value="PCD22005.1"/>
    <property type="molecule type" value="Genomic_DNA"/>
</dbReference>
<name>A0A2H3FRH1_FUSOX</name>
<sequence length="79" mass="8514">MHSPRSDKYGDDEIESPELGMALKGRAAVAGPELIRARPAGDIQVNSIQDILQNIYKPLFLKKGILDTGILTGGVKDLP</sequence>
<protein>
    <submittedName>
        <fullName evidence="1">Uncharacterized protein</fullName>
    </submittedName>
</protein>
<organism evidence="1 2">
    <name type="scientific">Fusarium oxysporum f. sp. radicis-cucumerinum</name>
    <dbReference type="NCBI Taxonomy" id="327505"/>
    <lineage>
        <taxon>Eukaryota</taxon>
        <taxon>Fungi</taxon>
        <taxon>Dikarya</taxon>
        <taxon>Ascomycota</taxon>
        <taxon>Pezizomycotina</taxon>
        <taxon>Sordariomycetes</taxon>
        <taxon>Hypocreomycetidae</taxon>
        <taxon>Hypocreales</taxon>
        <taxon>Nectriaceae</taxon>
        <taxon>Fusarium</taxon>
        <taxon>Fusarium oxysporum species complex</taxon>
    </lineage>
</organism>
<accession>A0A2H3FRH1</accession>
<evidence type="ECO:0000313" key="1">
    <source>
        <dbReference type="EMBL" id="PCD22005.1"/>
    </source>
</evidence>
<reference evidence="1 2" key="1">
    <citation type="journal article" date="2016" name="Environ. Microbiol.">
        <title>Effector profiles distinguish formae speciales of Fusarium oxysporum.</title>
        <authorList>
            <person name="van Dam P."/>
            <person name="Fokkens L."/>
            <person name="Schmidt S.M."/>
            <person name="Linmans J.H."/>
            <person name="Kistler H.C."/>
            <person name="Ma L.J."/>
            <person name="Rep M."/>
        </authorList>
    </citation>
    <scope>NUCLEOTIDE SEQUENCE [LARGE SCALE GENOMIC DNA]</scope>
    <source>
        <strain evidence="1 2">Forc016</strain>
    </source>
</reference>
<proteinExistence type="predicted"/>
<gene>
    <name evidence="1" type="ORF">AU210_015807</name>
</gene>
<dbReference type="AlphaFoldDB" id="A0A2H3FRH1"/>
<comment type="caution">
    <text evidence="1">The sequence shown here is derived from an EMBL/GenBank/DDBJ whole genome shotgun (WGS) entry which is preliminary data.</text>
</comment>